<dbReference type="OrthoDB" id="6071166at2759"/>
<name>A0A0D8XT94_DICVI</name>
<accession>A0A0D8XT94</accession>
<dbReference type="AlphaFoldDB" id="A0A0D8XT94"/>
<reference evidence="2 3" key="1">
    <citation type="submission" date="2013-11" db="EMBL/GenBank/DDBJ databases">
        <title>Draft genome of the bovine lungworm Dictyocaulus viviparus.</title>
        <authorList>
            <person name="Mitreva M."/>
        </authorList>
    </citation>
    <scope>NUCLEOTIDE SEQUENCE [LARGE SCALE GENOMIC DNA]</scope>
    <source>
        <strain evidence="2 3">HannoverDv2000</strain>
    </source>
</reference>
<dbReference type="PROSITE" id="PS50022">
    <property type="entry name" value="FA58C_3"/>
    <property type="match status" value="1"/>
</dbReference>
<proteinExistence type="predicted"/>
<evidence type="ECO:0000313" key="2">
    <source>
        <dbReference type="EMBL" id="KJH47042.1"/>
    </source>
</evidence>
<organism evidence="2 3">
    <name type="scientific">Dictyocaulus viviparus</name>
    <name type="common">Bovine lungworm</name>
    <dbReference type="NCBI Taxonomy" id="29172"/>
    <lineage>
        <taxon>Eukaryota</taxon>
        <taxon>Metazoa</taxon>
        <taxon>Ecdysozoa</taxon>
        <taxon>Nematoda</taxon>
        <taxon>Chromadorea</taxon>
        <taxon>Rhabditida</taxon>
        <taxon>Rhabditina</taxon>
        <taxon>Rhabditomorpha</taxon>
        <taxon>Strongyloidea</taxon>
        <taxon>Metastrongylidae</taxon>
        <taxon>Dictyocaulus</taxon>
    </lineage>
</organism>
<keyword evidence="3" id="KW-1185">Reference proteome</keyword>
<sequence length="160" mass="18123">MIVYCQKTSAKFLLHEVRQSCVSSEVVFKFCDDHNHFEENEDITYSLSYFSIDHLIILTFDTSLGVTVCYNAQDDCLAPLGLTSGKVKDEQLSASSSFDVDSTGPQHARARTYTGSGAWCPLYQINNTHKEWIQITFNQDTDIEWTEQGMDEGGHCDLEF</sequence>
<reference evidence="3" key="2">
    <citation type="journal article" date="2016" name="Sci. Rep.">
        <title>Dictyocaulus viviparus genome, variome and transcriptome elucidate lungworm biology and support future intervention.</title>
        <authorList>
            <person name="McNulty S.N."/>
            <person name="Strube C."/>
            <person name="Rosa B.A."/>
            <person name="Martin J.C."/>
            <person name="Tyagi R."/>
            <person name="Choi Y.J."/>
            <person name="Wang Q."/>
            <person name="Hallsworth Pepin K."/>
            <person name="Zhang X."/>
            <person name="Ozersky P."/>
            <person name="Wilson R.K."/>
            <person name="Sternberg P.W."/>
            <person name="Gasser R.B."/>
            <person name="Mitreva M."/>
        </authorList>
    </citation>
    <scope>NUCLEOTIDE SEQUENCE [LARGE SCALE GENOMIC DNA]</scope>
    <source>
        <strain evidence="3">HannoverDv2000</strain>
    </source>
</reference>
<evidence type="ECO:0000259" key="1">
    <source>
        <dbReference type="PROSITE" id="PS50022"/>
    </source>
</evidence>
<gene>
    <name evidence="2" type="ORF">DICVIV_06894</name>
</gene>
<dbReference type="Proteomes" id="UP000053766">
    <property type="component" value="Unassembled WGS sequence"/>
</dbReference>
<feature type="domain" description="F5/8 type C" evidence="1">
    <location>
        <begin position="76"/>
        <end position="143"/>
    </location>
</feature>
<dbReference type="InterPro" id="IPR008979">
    <property type="entry name" value="Galactose-bd-like_sf"/>
</dbReference>
<protein>
    <recommendedName>
        <fullName evidence="1">F5/8 type C domain-containing protein</fullName>
    </recommendedName>
</protein>
<dbReference type="SUPFAM" id="SSF49785">
    <property type="entry name" value="Galactose-binding domain-like"/>
    <property type="match status" value="1"/>
</dbReference>
<evidence type="ECO:0000313" key="3">
    <source>
        <dbReference type="Proteomes" id="UP000053766"/>
    </source>
</evidence>
<dbReference type="EMBL" id="KN716323">
    <property type="protein sequence ID" value="KJH47042.1"/>
    <property type="molecule type" value="Genomic_DNA"/>
</dbReference>
<dbReference type="Gene3D" id="2.60.120.260">
    <property type="entry name" value="Galactose-binding domain-like"/>
    <property type="match status" value="1"/>
</dbReference>
<dbReference type="InterPro" id="IPR000421">
    <property type="entry name" value="FA58C"/>
</dbReference>